<sequence length="206" mass="23753">MGNKEIVMYDSPEAASIQTLTGWVDRHGKFWGDDEHMARWCGSTHQKCERNPEHPIRENRGYCEACRDERQQALYMAMERQPWDGDTILHLHNTDVYFQDLESIRDHCLERHVLPEELQLVVCNPVYPEEIDGCDHFCDDLPEDGELPSELQEAFDRLNEVIRKSPPLSWFPGEIAANLPDGILTAEERHDIEIARPEAAGVDDKS</sequence>
<dbReference type="EMBL" id="SDIQ01000044">
    <property type="protein sequence ID" value="RXL17156.1"/>
    <property type="molecule type" value="Genomic_DNA"/>
</dbReference>
<gene>
    <name evidence="1" type="ORF">EKD96_21150</name>
</gene>
<dbReference type="RefSeq" id="WP_000527000.1">
    <property type="nucleotide sequence ID" value="NZ_MXLS01000021.1"/>
</dbReference>
<organism evidence="1">
    <name type="scientific">Salmonella enterica</name>
    <name type="common">Salmonella choleraesuis</name>
    <dbReference type="NCBI Taxonomy" id="28901"/>
    <lineage>
        <taxon>Bacteria</taxon>
        <taxon>Pseudomonadati</taxon>
        <taxon>Pseudomonadota</taxon>
        <taxon>Gammaproteobacteria</taxon>
        <taxon>Enterobacterales</taxon>
        <taxon>Enterobacteriaceae</taxon>
        <taxon>Salmonella</taxon>
    </lineage>
</organism>
<protein>
    <submittedName>
        <fullName evidence="1">Uncharacterized protein</fullName>
    </submittedName>
</protein>
<dbReference type="AlphaFoldDB" id="A0A4Q1DIM0"/>
<name>A0A4Q1DIM0_SALER</name>
<dbReference type="Proteomes" id="UP000839536">
    <property type="component" value="Unassembled WGS sequence"/>
</dbReference>
<accession>A0A4Q1DIM0</accession>
<evidence type="ECO:0000313" key="1">
    <source>
        <dbReference type="EMBL" id="RXL17156.1"/>
    </source>
</evidence>
<proteinExistence type="predicted"/>
<comment type="caution">
    <text evidence="1">The sequence shown here is derived from an EMBL/GenBank/DDBJ whole genome shotgun (WGS) entry which is preliminary data.</text>
</comment>
<reference evidence="1" key="1">
    <citation type="submission" date="2019-01" db="EMBL/GenBank/DDBJ databases">
        <title>Whole genome sequencing of Salmonella enterica.</title>
        <authorList>
            <person name="Cao G."/>
        </authorList>
    </citation>
    <scope>NUCLEOTIDE SEQUENCE [LARGE SCALE GENOMIC DNA]</scope>
    <source>
        <strain evidence="1">CFSAN074594</strain>
    </source>
</reference>